<sequence length="27" mass="2927">MMNHCSSVGGQPPPHCVCAVQPFINWS</sequence>
<name>A0A0E9TME7_ANGAN</name>
<reference evidence="1" key="1">
    <citation type="submission" date="2014-11" db="EMBL/GenBank/DDBJ databases">
        <authorList>
            <person name="Amaro Gonzalez C."/>
        </authorList>
    </citation>
    <scope>NUCLEOTIDE SEQUENCE</scope>
</reference>
<accession>A0A0E9TME7</accession>
<dbReference type="AlphaFoldDB" id="A0A0E9TME7"/>
<reference evidence="1" key="2">
    <citation type="journal article" date="2015" name="Fish Shellfish Immunol.">
        <title>Early steps in the European eel (Anguilla anguilla)-Vibrio vulnificus interaction in the gills: Role of the RtxA13 toxin.</title>
        <authorList>
            <person name="Callol A."/>
            <person name="Pajuelo D."/>
            <person name="Ebbesson L."/>
            <person name="Teles M."/>
            <person name="MacKenzie S."/>
            <person name="Amaro C."/>
        </authorList>
    </citation>
    <scope>NUCLEOTIDE SEQUENCE</scope>
</reference>
<proteinExistence type="predicted"/>
<organism evidence="1">
    <name type="scientific">Anguilla anguilla</name>
    <name type="common">European freshwater eel</name>
    <name type="synonym">Muraena anguilla</name>
    <dbReference type="NCBI Taxonomy" id="7936"/>
    <lineage>
        <taxon>Eukaryota</taxon>
        <taxon>Metazoa</taxon>
        <taxon>Chordata</taxon>
        <taxon>Craniata</taxon>
        <taxon>Vertebrata</taxon>
        <taxon>Euteleostomi</taxon>
        <taxon>Actinopterygii</taxon>
        <taxon>Neopterygii</taxon>
        <taxon>Teleostei</taxon>
        <taxon>Anguilliformes</taxon>
        <taxon>Anguillidae</taxon>
        <taxon>Anguilla</taxon>
    </lineage>
</organism>
<evidence type="ECO:0000313" key="1">
    <source>
        <dbReference type="EMBL" id="JAH54652.1"/>
    </source>
</evidence>
<protein>
    <submittedName>
        <fullName evidence="1">Uncharacterized protein</fullName>
    </submittedName>
</protein>
<dbReference type="EMBL" id="GBXM01053925">
    <property type="protein sequence ID" value="JAH54652.1"/>
    <property type="molecule type" value="Transcribed_RNA"/>
</dbReference>